<evidence type="ECO:0000313" key="4">
    <source>
        <dbReference type="EMBL" id="GEU65832.1"/>
    </source>
</evidence>
<gene>
    <name evidence="4" type="ORF">Tci_037810</name>
</gene>
<accession>A0A6L2LZT5</accession>
<dbReference type="Gene3D" id="3.30.420.10">
    <property type="entry name" value="Ribonuclease H-like superfamily/Ribonuclease H"/>
    <property type="match status" value="1"/>
</dbReference>
<dbReference type="Pfam" id="PF25597">
    <property type="entry name" value="SH3_retrovirus"/>
    <property type="match status" value="1"/>
</dbReference>
<dbReference type="Gene3D" id="3.40.50.300">
    <property type="entry name" value="P-loop containing nucleotide triphosphate hydrolases"/>
    <property type="match status" value="1"/>
</dbReference>
<sequence>MCNGDKCSTGLFIFANKKGTITCWKCKKTGHIKKDYRSRKGNDGAGSNGSKDPEKQQGYNYDFMQNFVNVLHYVSVIFDAFYVQDDEVAGYVIMIASTNRPDILDPELVRPGRFVEKSSYLNKVHAHKKPMSKDVDYVAVASMTDGMLALSHPAVIEGYNDANWISDIKDSRSTSGYVLTLGGPAISWKSSKAQSTMYNGKSRHIRRQHNSIRQLLSTGLILIDYVATKDKIADPFTKGLSREDLRNEPKYVQSGVKMNEIPCLKVRHMEHKILELETIPHRLKGKWIVVYKEAFVETSKFLCEEYSAPIPNRSRRISTSSIDQKPLIISVNFQVDSEGHFTPDSAKANMIEHAVSSLRSNPKGKGKDKRKNDKKSKQKMPKQVNLCQANIVNDDVDMIAMVSDVCAMISEVNRVGNYSTADIKGEGDVILKMTSEKELKLTNVLYVLEIHKNLVSGWLLNKYGFHLVFEYDKFVLSKNQIYVGMGYAMNGMFKLNVMVVDNEINKMNSSTYLIKSSNVWHGRLGHVNFNSMRRLIKFNRIPNFHIDSKYKCETCVQAKLTRTSFKSIKRKTKPLDMVHTDICDLKSLPMKGGNKYFIMFIDDYTKYCYVYLLKSKDEAIDKFVLNKTKVENQIGHVGEAILTDAYLLNKITRKEKKETPYELWMGGKPSYQYLRVWGCLAKVVVPTPKAQKIRPKSVDCIFLGYAKNSSAYRFIVHESKNPDIQKNTVMKSRNASFFKSIFPCLTKETGSSSRLDNEAVQDKRQRDDNDLQWELMDLPPGCKPLGNKWIFKKKMKADGTIDKHRVRLVIKGFRQREGLDYFDTYLSVMRITSIRMILAIAALRYLEVHQMDVKTAFLNGYLEEEIYMTQPKGFIALGQEGKVCRLVKSLYGLKQTPKLWHQKFDHAMLESGFKINECDKCVYVKDTSSGYVILCLYVNDMLIVGNNNKMIKSTKDMLKLKFDMKDMGLADVILRIKIIRTQNGLVLSQAHYVDKILNSHNTRGSSQARTPIDTSLHLSKNRDEITYVKEKWGRFEGNCRGAIPKSSCRPGLVLMTMTGKWKVVYKEAFIETSKFLCEVYAPTPTRVRGVGRGGVQKIDLGAMLGLVTLNSCELARPADTNAVQLPPSWVDFKNYLKHKRKEMSVEDLVVRLLIEEDNKLALKDTCTPDSAKDNMITYVGLSSRSNPKGKGKDKRKNDKKRKGKSEYLAPKARIVKQKFQRTFYNYDQSGHRAANCKMPKRVNPRQANMVNDDVEMIAMVSDVCAMISEVNMVGINHGGWWIDTGATHHACVDKSMFHFFRAVDNGQKIYMGNSATADIKGEGDVILKMTSEKGLKLTSVLYVLEIRKNLVSSCLLNKFGFHLVFEYDKFVLYKNQIYVGKGYAMNGEAPVAREPYRLAPSEMQELSDQLQELADRGTYKGTNLVLVGMDGNNQIIPIATSVSQGETGESWTWFLLKFKECIGKVPSLAIITDRHLAIILVCNMIFPNAFHGILARRIQRRISDLRGLRAEAYQKLEDAGFETWSRAMCPANCYNYMMSNSAESINNLTRHVRKAPITMPMECYRALLQKWYYARHERYQDSSVHTLSDWATHKVMDKMQKSANRKVYEIHEDRVYQVDDRQKVHRVDLTTRSCTCRKWKLLGIQCGDVISVGRVM</sequence>
<dbReference type="CDD" id="cd09272">
    <property type="entry name" value="RNase_HI_RT_Ty1"/>
    <property type="match status" value="1"/>
</dbReference>
<evidence type="ECO:0000259" key="3">
    <source>
        <dbReference type="PROSITE" id="PS50994"/>
    </source>
</evidence>
<dbReference type="InterPro" id="IPR001584">
    <property type="entry name" value="Integrase_cat-core"/>
</dbReference>
<name>A0A6L2LZT5_TANCI</name>
<dbReference type="InterPro" id="IPR018289">
    <property type="entry name" value="MULE_transposase_dom"/>
</dbReference>
<keyword evidence="1" id="KW-0378">Hydrolase</keyword>
<dbReference type="InterPro" id="IPR012337">
    <property type="entry name" value="RNaseH-like_sf"/>
</dbReference>
<organism evidence="4">
    <name type="scientific">Tanacetum cinerariifolium</name>
    <name type="common">Dalmatian daisy</name>
    <name type="synonym">Chrysanthemum cinerariifolium</name>
    <dbReference type="NCBI Taxonomy" id="118510"/>
    <lineage>
        <taxon>Eukaryota</taxon>
        <taxon>Viridiplantae</taxon>
        <taxon>Streptophyta</taxon>
        <taxon>Embryophyta</taxon>
        <taxon>Tracheophyta</taxon>
        <taxon>Spermatophyta</taxon>
        <taxon>Magnoliopsida</taxon>
        <taxon>eudicotyledons</taxon>
        <taxon>Gunneridae</taxon>
        <taxon>Pentapetalae</taxon>
        <taxon>asterids</taxon>
        <taxon>campanulids</taxon>
        <taxon>Asterales</taxon>
        <taxon>Asteraceae</taxon>
        <taxon>Asteroideae</taxon>
        <taxon>Anthemideae</taxon>
        <taxon>Anthemidinae</taxon>
        <taxon>Tanacetum</taxon>
    </lineage>
</organism>
<dbReference type="EMBL" id="BKCJ010005275">
    <property type="protein sequence ID" value="GEU65832.1"/>
    <property type="molecule type" value="Genomic_DNA"/>
</dbReference>
<dbReference type="GO" id="GO:0003676">
    <property type="term" value="F:nucleic acid binding"/>
    <property type="evidence" value="ECO:0007669"/>
    <property type="project" value="InterPro"/>
</dbReference>
<dbReference type="GO" id="GO:0015074">
    <property type="term" value="P:DNA integration"/>
    <property type="evidence" value="ECO:0007669"/>
    <property type="project" value="InterPro"/>
</dbReference>
<evidence type="ECO:0000256" key="1">
    <source>
        <dbReference type="ARBA" id="ARBA00022750"/>
    </source>
</evidence>
<protein>
    <submittedName>
        <fullName evidence="4">Retrotransposon protein, putative, Ty1-copia subclass</fullName>
    </submittedName>
</protein>
<reference evidence="4" key="1">
    <citation type="journal article" date="2019" name="Sci. Rep.">
        <title>Draft genome of Tanacetum cinerariifolium, the natural source of mosquito coil.</title>
        <authorList>
            <person name="Yamashiro T."/>
            <person name="Shiraishi A."/>
            <person name="Satake H."/>
            <person name="Nakayama K."/>
        </authorList>
    </citation>
    <scope>NUCLEOTIDE SEQUENCE</scope>
</reference>
<comment type="caution">
    <text evidence="4">The sequence shown here is derived from an EMBL/GenBank/DDBJ whole genome shotgun (WGS) entry which is preliminary data.</text>
</comment>
<feature type="domain" description="Integrase catalytic" evidence="3">
    <location>
        <begin position="570"/>
        <end position="644"/>
    </location>
</feature>
<dbReference type="InterPro" id="IPR025724">
    <property type="entry name" value="GAG-pre-integrase_dom"/>
</dbReference>
<feature type="region of interest" description="Disordered" evidence="2">
    <location>
        <begin position="356"/>
        <end position="381"/>
    </location>
</feature>
<dbReference type="SUPFAM" id="SSF56672">
    <property type="entry name" value="DNA/RNA polymerases"/>
    <property type="match status" value="1"/>
</dbReference>
<dbReference type="Pfam" id="PF13976">
    <property type="entry name" value="gag_pre-integrs"/>
    <property type="match status" value="1"/>
</dbReference>
<keyword evidence="1" id="KW-0645">Protease</keyword>
<dbReference type="InterPro" id="IPR013103">
    <property type="entry name" value="RVT_2"/>
</dbReference>
<evidence type="ECO:0000256" key="2">
    <source>
        <dbReference type="SAM" id="MobiDB-lite"/>
    </source>
</evidence>
<feature type="region of interest" description="Disordered" evidence="2">
    <location>
        <begin position="1180"/>
        <end position="1207"/>
    </location>
</feature>
<dbReference type="PANTHER" id="PTHR47592:SF27">
    <property type="entry name" value="OS08G0421700 PROTEIN"/>
    <property type="match status" value="1"/>
</dbReference>
<proteinExistence type="predicted"/>
<dbReference type="InterPro" id="IPR057670">
    <property type="entry name" value="SH3_retrovirus"/>
</dbReference>
<dbReference type="PANTHER" id="PTHR47592">
    <property type="entry name" value="PBF68 PROTEIN"/>
    <property type="match status" value="1"/>
</dbReference>
<dbReference type="InterPro" id="IPR054722">
    <property type="entry name" value="PolX-like_BBD"/>
</dbReference>
<dbReference type="GO" id="GO:0004190">
    <property type="term" value="F:aspartic-type endopeptidase activity"/>
    <property type="evidence" value="ECO:0007669"/>
    <property type="project" value="UniProtKB-KW"/>
</dbReference>
<dbReference type="Pfam" id="PF10551">
    <property type="entry name" value="MULE"/>
    <property type="match status" value="1"/>
</dbReference>
<dbReference type="InterPro" id="IPR027417">
    <property type="entry name" value="P-loop_NTPase"/>
</dbReference>
<dbReference type="Pfam" id="PF22936">
    <property type="entry name" value="Pol_BBD"/>
    <property type="match status" value="2"/>
</dbReference>
<keyword evidence="1" id="KW-0064">Aspartyl protease</keyword>
<dbReference type="InterPro" id="IPR036397">
    <property type="entry name" value="RNaseH_sf"/>
</dbReference>
<dbReference type="Pfam" id="PF07727">
    <property type="entry name" value="RVT_2"/>
    <property type="match status" value="1"/>
</dbReference>
<dbReference type="SUPFAM" id="SSF53098">
    <property type="entry name" value="Ribonuclease H-like"/>
    <property type="match status" value="1"/>
</dbReference>
<dbReference type="PROSITE" id="PS50994">
    <property type="entry name" value="INTEGRASE"/>
    <property type="match status" value="1"/>
</dbReference>
<dbReference type="InterPro" id="IPR043502">
    <property type="entry name" value="DNA/RNA_pol_sf"/>
</dbReference>
<feature type="compositionally biased region" description="Basic residues" evidence="2">
    <location>
        <begin position="1187"/>
        <end position="1203"/>
    </location>
</feature>
<feature type="compositionally biased region" description="Basic residues" evidence="2">
    <location>
        <begin position="362"/>
        <end position="380"/>
    </location>
</feature>